<dbReference type="Proteomes" id="UP000799437">
    <property type="component" value="Unassembled WGS sequence"/>
</dbReference>
<keyword evidence="4" id="KW-1185">Reference proteome</keyword>
<feature type="transmembrane region" description="Helical" evidence="2">
    <location>
        <begin position="7"/>
        <end position="27"/>
    </location>
</feature>
<dbReference type="RefSeq" id="XP_033597938.1">
    <property type="nucleotide sequence ID" value="XM_033747339.1"/>
</dbReference>
<organism evidence="3 4">
    <name type="scientific">Pseudovirgaria hyperparasitica</name>
    <dbReference type="NCBI Taxonomy" id="470096"/>
    <lineage>
        <taxon>Eukaryota</taxon>
        <taxon>Fungi</taxon>
        <taxon>Dikarya</taxon>
        <taxon>Ascomycota</taxon>
        <taxon>Pezizomycotina</taxon>
        <taxon>Dothideomycetes</taxon>
        <taxon>Dothideomycetes incertae sedis</taxon>
        <taxon>Acrospermales</taxon>
        <taxon>Acrospermaceae</taxon>
        <taxon>Pseudovirgaria</taxon>
    </lineage>
</organism>
<dbReference type="SUPFAM" id="SSF56300">
    <property type="entry name" value="Metallo-dependent phosphatases"/>
    <property type="match status" value="1"/>
</dbReference>
<protein>
    <recommendedName>
        <fullName evidence="5">Calcineurin-like phosphoesterase domain-containing protein</fullName>
    </recommendedName>
</protein>
<sequence length="522" mass="59329">MQKSVLLLRLVRVLFPLSVIGTVYIYFYPFFHKCHFPEPWTAPDWNEQCAHYVREPHIAPFRLLALGDPQLEGDSSLPGGAIEPPPSIPSIWRDTLGLSEEPRAWVDILQYDIPDLFVKWRKQIDLFGNDFYLAHQYRTMRWWTRPSHISVLGDLLGSQWSTDEEYESRSQRFWNRVFKGGLKVSTDITSPNETTGRVEVLGDDVLWEQRLINIVGNHDVGYAGDLDETRVDRFERAFGQVNWDIRFELPQFSLTNLNLNETTEKIPSLHIIVLNSMNLDGPVLSEKLQGDTYKFINDVISSRSAPVEDHTSATLLLTHIPLHKEDGVCIDGPFFDYFPSEEGGGIREQNHLSEHGTKSVLQGIFGLSGNKGAPGNGLGRNGLIVNGHDHEGCDVWHSIRYGEESWRAERYPPAQNTSESMSLPGIREVNPGLREITLRSMMGEFGGYAGLLSAWYDPGAGKWEFAFDYCSMGIQHYWWAIHIVDIVTIICILAIIPVRLLERLPDGNEGARHRGEKAMKRD</sequence>
<dbReference type="GO" id="GO:0016020">
    <property type="term" value="C:membrane"/>
    <property type="evidence" value="ECO:0007669"/>
    <property type="project" value="GOC"/>
</dbReference>
<keyword evidence="2" id="KW-1133">Transmembrane helix</keyword>
<name>A0A6A6W1N9_9PEZI</name>
<dbReference type="AlphaFoldDB" id="A0A6A6W1N9"/>
<dbReference type="GO" id="GO:0005783">
    <property type="term" value="C:endoplasmic reticulum"/>
    <property type="evidence" value="ECO:0007669"/>
    <property type="project" value="TreeGrafter"/>
</dbReference>
<keyword evidence="1 2" id="KW-0472">Membrane</keyword>
<dbReference type="OrthoDB" id="9984693at2759"/>
<proteinExistence type="predicted"/>
<evidence type="ECO:0008006" key="5">
    <source>
        <dbReference type="Google" id="ProtNLM"/>
    </source>
</evidence>
<accession>A0A6A6W1N9</accession>
<dbReference type="PANTHER" id="PTHR13315">
    <property type="entry name" value="METALLO PHOSPHOESTERASE RELATED"/>
    <property type="match status" value="1"/>
</dbReference>
<feature type="transmembrane region" description="Helical" evidence="2">
    <location>
        <begin position="477"/>
        <end position="496"/>
    </location>
</feature>
<dbReference type="EMBL" id="ML996577">
    <property type="protein sequence ID" value="KAF2755487.1"/>
    <property type="molecule type" value="Genomic_DNA"/>
</dbReference>
<evidence type="ECO:0000313" key="4">
    <source>
        <dbReference type="Proteomes" id="UP000799437"/>
    </source>
</evidence>
<evidence type="ECO:0000256" key="2">
    <source>
        <dbReference type="SAM" id="Phobius"/>
    </source>
</evidence>
<gene>
    <name evidence="3" type="ORF">EJ05DRAFT_502946</name>
</gene>
<evidence type="ECO:0000313" key="3">
    <source>
        <dbReference type="EMBL" id="KAF2755487.1"/>
    </source>
</evidence>
<dbReference type="PANTHER" id="PTHR13315:SF1">
    <property type="entry name" value="PROTEIN TED1"/>
    <property type="match status" value="1"/>
</dbReference>
<dbReference type="InterPro" id="IPR029052">
    <property type="entry name" value="Metallo-depent_PP-like"/>
</dbReference>
<dbReference type="InterPro" id="IPR033308">
    <property type="entry name" value="PGAP5/Cdc1/Ted1"/>
</dbReference>
<keyword evidence="2" id="KW-0812">Transmembrane</keyword>
<reference evidence="3" key="1">
    <citation type="journal article" date="2020" name="Stud. Mycol.">
        <title>101 Dothideomycetes genomes: a test case for predicting lifestyles and emergence of pathogens.</title>
        <authorList>
            <person name="Haridas S."/>
            <person name="Albert R."/>
            <person name="Binder M."/>
            <person name="Bloem J."/>
            <person name="Labutti K."/>
            <person name="Salamov A."/>
            <person name="Andreopoulos B."/>
            <person name="Baker S."/>
            <person name="Barry K."/>
            <person name="Bills G."/>
            <person name="Bluhm B."/>
            <person name="Cannon C."/>
            <person name="Castanera R."/>
            <person name="Culley D."/>
            <person name="Daum C."/>
            <person name="Ezra D."/>
            <person name="Gonzalez J."/>
            <person name="Henrissat B."/>
            <person name="Kuo A."/>
            <person name="Liang C."/>
            <person name="Lipzen A."/>
            <person name="Lutzoni F."/>
            <person name="Magnuson J."/>
            <person name="Mondo S."/>
            <person name="Nolan M."/>
            <person name="Ohm R."/>
            <person name="Pangilinan J."/>
            <person name="Park H.-J."/>
            <person name="Ramirez L."/>
            <person name="Alfaro M."/>
            <person name="Sun H."/>
            <person name="Tritt A."/>
            <person name="Yoshinaga Y."/>
            <person name="Zwiers L.-H."/>
            <person name="Turgeon B."/>
            <person name="Goodwin S."/>
            <person name="Spatafora J."/>
            <person name="Crous P."/>
            <person name="Grigoriev I."/>
        </authorList>
    </citation>
    <scope>NUCLEOTIDE SEQUENCE</scope>
    <source>
        <strain evidence="3">CBS 121739</strain>
    </source>
</reference>
<dbReference type="GO" id="GO:0006506">
    <property type="term" value="P:GPI anchor biosynthetic process"/>
    <property type="evidence" value="ECO:0007669"/>
    <property type="project" value="InterPro"/>
</dbReference>
<evidence type="ECO:0000256" key="1">
    <source>
        <dbReference type="ARBA" id="ARBA00023136"/>
    </source>
</evidence>
<dbReference type="GeneID" id="54488393"/>